<sequence length="65" mass="7611">MSLNSSLKTGSKMKRPRNVLKRHERIEQLQKQDRWIEGQAPIGLPKVRVFKAVIGKKKKKTKEEK</sequence>
<dbReference type="EMBL" id="CP002546">
    <property type="protein sequence ID" value="ADY61955.1"/>
    <property type="molecule type" value="Genomic_DNA"/>
</dbReference>
<name>F0SKH4_RUBBR</name>
<proteinExistence type="predicted"/>
<dbReference type="RefSeq" id="WP_013630660.1">
    <property type="nucleotide sequence ID" value="NC_015174.1"/>
</dbReference>
<dbReference type="AlphaFoldDB" id="F0SKH4"/>
<gene>
    <name evidence="1" type="ordered locus">Plabr_4382</name>
</gene>
<evidence type="ECO:0008006" key="3">
    <source>
        <dbReference type="Google" id="ProtNLM"/>
    </source>
</evidence>
<keyword evidence="2" id="KW-1185">Reference proteome</keyword>
<dbReference type="HOGENOM" id="CLU_206621_0_0_0"/>
<evidence type="ECO:0000313" key="2">
    <source>
        <dbReference type="Proteomes" id="UP000006860"/>
    </source>
</evidence>
<accession>F0SKH4</accession>
<dbReference type="KEGG" id="pbs:Plabr_4382"/>
<evidence type="ECO:0000313" key="1">
    <source>
        <dbReference type="EMBL" id="ADY61955.1"/>
    </source>
</evidence>
<dbReference type="InterPro" id="IPR026405">
    <property type="entry name" value="Chlam/Ver/Plancto_rRNA"/>
</dbReference>
<dbReference type="Proteomes" id="UP000006860">
    <property type="component" value="Chromosome"/>
</dbReference>
<reference evidence="2" key="1">
    <citation type="submission" date="2011-02" db="EMBL/GenBank/DDBJ databases">
        <title>The complete genome of Planctomyces brasiliensis DSM 5305.</title>
        <authorList>
            <person name="Lucas S."/>
            <person name="Copeland A."/>
            <person name="Lapidus A."/>
            <person name="Bruce D."/>
            <person name="Goodwin L."/>
            <person name="Pitluck S."/>
            <person name="Kyrpides N."/>
            <person name="Mavromatis K."/>
            <person name="Pagani I."/>
            <person name="Ivanova N."/>
            <person name="Ovchinnikova G."/>
            <person name="Lu M."/>
            <person name="Detter J.C."/>
            <person name="Han C."/>
            <person name="Land M."/>
            <person name="Hauser L."/>
            <person name="Markowitz V."/>
            <person name="Cheng J.-F."/>
            <person name="Hugenholtz P."/>
            <person name="Woyke T."/>
            <person name="Wu D."/>
            <person name="Tindall B."/>
            <person name="Pomrenke H.G."/>
            <person name="Brambilla E."/>
            <person name="Klenk H.-P."/>
            <person name="Eisen J.A."/>
        </authorList>
    </citation>
    <scope>NUCLEOTIDE SEQUENCE [LARGE SCALE GENOMIC DNA]</scope>
    <source>
        <strain evidence="2">ATCC 49424 / DSM 5305 / JCM 21570 / NBRC 103401 / IFAM 1448</strain>
    </source>
</reference>
<protein>
    <recommendedName>
        <fullName evidence="3">Small basic protein</fullName>
    </recommendedName>
</protein>
<dbReference type="NCBIfam" id="TIGR04137">
    <property type="entry name" value="Chlam_Ver_rRNA"/>
    <property type="match status" value="1"/>
</dbReference>
<organism evidence="1 2">
    <name type="scientific">Rubinisphaera brasiliensis (strain ATCC 49424 / DSM 5305 / JCM 21570 / IAM 15109 / NBRC 103401 / IFAM 1448)</name>
    <name type="common">Planctomyces brasiliensis</name>
    <dbReference type="NCBI Taxonomy" id="756272"/>
    <lineage>
        <taxon>Bacteria</taxon>
        <taxon>Pseudomonadati</taxon>
        <taxon>Planctomycetota</taxon>
        <taxon>Planctomycetia</taxon>
        <taxon>Planctomycetales</taxon>
        <taxon>Planctomycetaceae</taxon>
        <taxon>Rubinisphaera</taxon>
    </lineage>
</organism>
<dbReference type="OrthoDB" id="291303at2"/>